<accession>A0A5J9VFL3</accession>
<gene>
    <name evidence="2" type="ORF">EJB05_16313</name>
</gene>
<keyword evidence="3" id="KW-1185">Reference proteome</keyword>
<evidence type="ECO:0000256" key="1">
    <source>
        <dbReference type="SAM" id="MobiDB-lite"/>
    </source>
</evidence>
<dbReference type="EMBL" id="RWGY01000009">
    <property type="protein sequence ID" value="TVU34478.1"/>
    <property type="molecule type" value="Genomic_DNA"/>
</dbReference>
<sequence>MSPYKYQHLPTSSPHPQTLPMPPGCRRYCLPSRPATQPPIDIDVPGDPAIQTPPNFTSMCAMKSSTTYPKIASRSDTGRRGSNSQCRLLAVLDLSCAPDERPHHDPTNRSPFQLVRMDDDIEKRYENMKSKTRALSNII</sequence>
<evidence type="ECO:0000313" key="2">
    <source>
        <dbReference type="EMBL" id="TVU34478.1"/>
    </source>
</evidence>
<evidence type="ECO:0000313" key="3">
    <source>
        <dbReference type="Proteomes" id="UP000324897"/>
    </source>
</evidence>
<name>A0A5J9VFL3_9POAL</name>
<dbReference type="AlphaFoldDB" id="A0A5J9VFL3"/>
<reference evidence="2 3" key="1">
    <citation type="journal article" date="2019" name="Sci. Rep.">
        <title>A high-quality genome of Eragrostis curvula grass provides insights into Poaceae evolution and supports new strategies to enhance forage quality.</title>
        <authorList>
            <person name="Carballo J."/>
            <person name="Santos B.A.C.M."/>
            <person name="Zappacosta D."/>
            <person name="Garbus I."/>
            <person name="Selva J.P."/>
            <person name="Gallo C.A."/>
            <person name="Diaz A."/>
            <person name="Albertini E."/>
            <person name="Caccamo M."/>
            <person name="Echenique V."/>
        </authorList>
    </citation>
    <scope>NUCLEOTIDE SEQUENCE [LARGE SCALE GENOMIC DNA]</scope>
    <source>
        <strain evidence="3">cv. Victoria</strain>
        <tissue evidence="2">Leaf</tissue>
    </source>
</reference>
<feature type="region of interest" description="Disordered" evidence="1">
    <location>
        <begin position="1"/>
        <end position="22"/>
    </location>
</feature>
<comment type="caution">
    <text evidence="2">The sequence shown here is derived from an EMBL/GenBank/DDBJ whole genome shotgun (WGS) entry which is preliminary data.</text>
</comment>
<dbReference type="Gramene" id="TVU34478">
    <property type="protein sequence ID" value="TVU34478"/>
    <property type="gene ID" value="EJB05_16313"/>
</dbReference>
<dbReference type="Proteomes" id="UP000324897">
    <property type="component" value="Unassembled WGS sequence"/>
</dbReference>
<organism evidence="2 3">
    <name type="scientific">Eragrostis curvula</name>
    <name type="common">weeping love grass</name>
    <dbReference type="NCBI Taxonomy" id="38414"/>
    <lineage>
        <taxon>Eukaryota</taxon>
        <taxon>Viridiplantae</taxon>
        <taxon>Streptophyta</taxon>
        <taxon>Embryophyta</taxon>
        <taxon>Tracheophyta</taxon>
        <taxon>Spermatophyta</taxon>
        <taxon>Magnoliopsida</taxon>
        <taxon>Liliopsida</taxon>
        <taxon>Poales</taxon>
        <taxon>Poaceae</taxon>
        <taxon>PACMAD clade</taxon>
        <taxon>Chloridoideae</taxon>
        <taxon>Eragrostideae</taxon>
        <taxon>Eragrostidinae</taxon>
        <taxon>Eragrostis</taxon>
    </lineage>
</organism>
<proteinExistence type="predicted"/>
<feature type="non-terminal residue" evidence="2">
    <location>
        <position position="1"/>
    </location>
</feature>
<protein>
    <submittedName>
        <fullName evidence="2">Uncharacterized protein</fullName>
    </submittedName>
</protein>